<sequence length="116" mass="12953">MSQQTSGVSEDEKLWGLLAWILSIIGAILALVLKPGYRYAKYWAYLSLSFFIIIIIASIINGILALIPFIGWILAGLISLAIVILWIIGIIKSLQLTWWKPPVIYDIAKALGIERI</sequence>
<protein>
    <recommendedName>
        <fullName evidence="3">DUF4870 domain-containing protein</fullName>
    </recommendedName>
</protein>
<feature type="transmembrane region" description="Helical" evidence="1">
    <location>
        <begin position="69"/>
        <end position="91"/>
    </location>
</feature>
<comment type="caution">
    <text evidence="2">The sequence shown here is derived from an EMBL/GenBank/DDBJ whole genome shotgun (WGS) entry which is preliminary data.</text>
</comment>
<evidence type="ECO:0000313" key="2">
    <source>
        <dbReference type="EMBL" id="HHP82448.1"/>
    </source>
</evidence>
<dbReference type="AlphaFoldDB" id="A0A7C5XNG3"/>
<evidence type="ECO:0000256" key="1">
    <source>
        <dbReference type="SAM" id="Phobius"/>
    </source>
</evidence>
<feature type="transmembrane region" description="Helical" evidence="1">
    <location>
        <begin position="42"/>
        <end position="63"/>
    </location>
</feature>
<accession>A0A7C5XNG3</accession>
<keyword evidence="1" id="KW-1133">Transmembrane helix</keyword>
<organism evidence="2">
    <name type="scientific">Ignisphaera aggregans</name>
    <dbReference type="NCBI Taxonomy" id="334771"/>
    <lineage>
        <taxon>Archaea</taxon>
        <taxon>Thermoproteota</taxon>
        <taxon>Thermoprotei</taxon>
        <taxon>Desulfurococcales</taxon>
        <taxon>Desulfurococcaceae</taxon>
        <taxon>Ignisphaera</taxon>
    </lineage>
</organism>
<proteinExistence type="predicted"/>
<keyword evidence="1" id="KW-0812">Transmembrane</keyword>
<feature type="transmembrane region" description="Helical" evidence="1">
    <location>
        <begin position="14"/>
        <end position="33"/>
    </location>
</feature>
<keyword evidence="1" id="KW-0472">Membrane</keyword>
<dbReference type="EMBL" id="DRZI01000314">
    <property type="protein sequence ID" value="HHP82448.1"/>
    <property type="molecule type" value="Genomic_DNA"/>
</dbReference>
<reference evidence="2" key="1">
    <citation type="journal article" date="2020" name="mSystems">
        <title>Genome- and Community-Level Interaction Insights into Carbon Utilization and Element Cycling Functions of Hydrothermarchaeota in Hydrothermal Sediment.</title>
        <authorList>
            <person name="Zhou Z."/>
            <person name="Liu Y."/>
            <person name="Xu W."/>
            <person name="Pan J."/>
            <person name="Luo Z.H."/>
            <person name="Li M."/>
        </authorList>
    </citation>
    <scope>NUCLEOTIDE SEQUENCE [LARGE SCALE GENOMIC DNA]</scope>
    <source>
        <strain evidence="2">SpSt-1121</strain>
    </source>
</reference>
<gene>
    <name evidence="2" type="ORF">ENM84_07275</name>
</gene>
<name>A0A7C5XNG3_9CREN</name>
<evidence type="ECO:0008006" key="3">
    <source>
        <dbReference type="Google" id="ProtNLM"/>
    </source>
</evidence>